<name>A0A1R0Y6S5_9BACL</name>
<dbReference type="AlphaFoldDB" id="A0A1R0Y6S5"/>
<evidence type="ECO:0000313" key="1">
    <source>
        <dbReference type="EMBL" id="OMD43015.1"/>
    </source>
</evidence>
<dbReference type="RefSeq" id="WP_076117670.1">
    <property type="nucleotide sequence ID" value="NZ_MPTC01000003.1"/>
</dbReference>
<proteinExistence type="predicted"/>
<dbReference type="Pfam" id="PF17236">
    <property type="entry name" value="SU10_MCP"/>
    <property type="match status" value="1"/>
</dbReference>
<dbReference type="OrthoDB" id="2339711at2"/>
<sequence>MFKTSNLTAGEKISLVNEITKIGIQDTPLTSLLMAKGLVGKANGTVQTWREKSLDTTDDISVVEGNESPVFYESNRSEMNNILQIFQKGASISGTANAINVTGQGNLFSGEVADRLLEVKVAMEKAITSGARNDGSLTPFIRKMDGIEKWAHTSNVLTGAASGVITEDEIKATVKKLWDQGNQSGQYFALVNASVKEQVDALYKDKYSYIAQQNVFGLIVDVVRTNYGSVNFVLSRHATADKMTIFDAGALSLDYLRQPEFEALSKTGDSTRGLVTAEATLRVGSKKAVAQYTLKA</sequence>
<dbReference type="InterPro" id="IPR035198">
    <property type="entry name" value="SU10_MCP"/>
</dbReference>
<evidence type="ECO:0000313" key="2">
    <source>
        <dbReference type="Proteomes" id="UP000187439"/>
    </source>
</evidence>
<reference evidence="1 2" key="1">
    <citation type="submission" date="2016-10" db="EMBL/GenBank/DDBJ databases">
        <title>Paenibacillus species isolates.</title>
        <authorList>
            <person name="Beno S.M."/>
        </authorList>
    </citation>
    <scope>NUCLEOTIDE SEQUENCE [LARGE SCALE GENOMIC DNA]</scope>
    <source>
        <strain evidence="1 2">FSL H7-0710</strain>
    </source>
</reference>
<dbReference type="Proteomes" id="UP000187439">
    <property type="component" value="Unassembled WGS sequence"/>
</dbReference>
<comment type="caution">
    <text evidence="1">The sequence shown here is derived from an EMBL/GenBank/DDBJ whole genome shotgun (WGS) entry which is preliminary data.</text>
</comment>
<dbReference type="EMBL" id="MPTC01000003">
    <property type="protein sequence ID" value="OMD43015.1"/>
    <property type="molecule type" value="Genomic_DNA"/>
</dbReference>
<gene>
    <name evidence="1" type="ORF">BSK52_05815</name>
</gene>
<protein>
    <submittedName>
        <fullName evidence="1">Phage capsid protein</fullName>
    </submittedName>
</protein>
<organism evidence="1 2">
    <name type="scientific">Paenibacillus odorifer</name>
    <dbReference type="NCBI Taxonomy" id="189426"/>
    <lineage>
        <taxon>Bacteria</taxon>
        <taxon>Bacillati</taxon>
        <taxon>Bacillota</taxon>
        <taxon>Bacilli</taxon>
        <taxon>Bacillales</taxon>
        <taxon>Paenibacillaceae</taxon>
        <taxon>Paenibacillus</taxon>
    </lineage>
</organism>
<accession>A0A1R0Y6S5</accession>